<feature type="compositionally biased region" description="Low complexity" evidence="1">
    <location>
        <begin position="233"/>
        <end position="312"/>
    </location>
</feature>
<keyword evidence="3" id="KW-1185">Reference proteome</keyword>
<dbReference type="KEGG" id="cvr:CHLNCDRAFT_133924"/>
<reference evidence="2 3" key="1">
    <citation type="journal article" date="2010" name="Plant Cell">
        <title>The Chlorella variabilis NC64A genome reveals adaptation to photosymbiosis, coevolution with viruses, and cryptic sex.</title>
        <authorList>
            <person name="Blanc G."/>
            <person name="Duncan G."/>
            <person name="Agarkova I."/>
            <person name="Borodovsky M."/>
            <person name="Gurnon J."/>
            <person name="Kuo A."/>
            <person name="Lindquist E."/>
            <person name="Lucas S."/>
            <person name="Pangilinan J."/>
            <person name="Polle J."/>
            <person name="Salamov A."/>
            <person name="Terry A."/>
            <person name="Yamada T."/>
            <person name="Dunigan D.D."/>
            <person name="Grigoriev I.V."/>
            <person name="Claverie J.M."/>
            <person name="Van Etten J.L."/>
        </authorList>
    </citation>
    <scope>NUCLEOTIDE SEQUENCE [LARGE SCALE GENOMIC DNA]</scope>
    <source>
        <strain evidence="2 3">NC64A</strain>
    </source>
</reference>
<proteinExistence type="predicted"/>
<organism evidence="3">
    <name type="scientific">Chlorella variabilis</name>
    <name type="common">Green alga</name>
    <dbReference type="NCBI Taxonomy" id="554065"/>
    <lineage>
        <taxon>Eukaryota</taxon>
        <taxon>Viridiplantae</taxon>
        <taxon>Chlorophyta</taxon>
        <taxon>core chlorophytes</taxon>
        <taxon>Trebouxiophyceae</taxon>
        <taxon>Chlorellales</taxon>
        <taxon>Chlorellaceae</taxon>
        <taxon>Chlorella clade</taxon>
        <taxon>Chlorella</taxon>
    </lineage>
</organism>
<feature type="compositionally biased region" description="Gly residues" evidence="1">
    <location>
        <begin position="92"/>
        <end position="105"/>
    </location>
</feature>
<evidence type="ECO:0000313" key="3">
    <source>
        <dbReference type="Proteomes" id="UP000008141"/>
    </source>
</evidence>
<evidence type="ECO:0000256" key="1">
    <source>
        <dbReference type="SAM" id="MobiDB-lite"/>
    </source>
</evidence>
<dbReference type="OrthoDB" id="10690620at2759"/>
<feature type="compositionally biased region" description="Low complexity" evidence="1">
    <location>
        <begin position="658"/>
        <end position="679"/>
    </location>
</feature>
<feature type="compositionally biased region" description="Low complexity" evidence="1">
    <location>
        <begin position="329"/>
        <end position="342"/>
    </location>
</feature>
<gene>
    <name evidence="2" type="ORF">CHLNCDRAFT_133924</name>
</gene>
<dbReference type="InParanoid" id="E1ZEL0"/>
<dbReference type="Proteomes" id="UP000008141">
    <property type="component" value="Unassembled WGS sequence"/>
</dbReference>
<feature type="region of interest" description="Disordered" evidence="1">
    <location>
        <begin position="1"/>
        <end position="149"/>
    </location>
</feature>
<sequence>MEHDSLSDSGGGGSNTRGAGATSRKRVLKVEEAPKKQRRGGLLAAMKASQRCLASAKYAASRAQDPEIKKLLPQIPAEPLPPCPVPAPQAPAGGGGGSDSSGGARGQQKAAEAAARRVPAAPAPKQQSKEAEEPPPLPPPQQQQQQQQPALQVLGPHLVPVIVPLVPLAHLYLQQPGVSMQAGTCLQPGGAASAPEPAVGWPDPTAVVAPAQAGAGVRAAWMASTGSALRPAGHAADAAAASSSSQLQQPPIAQKQPSPHRQQQQQQKQRSPQRQQQQKQRSPQRQQQQQQQQAGKQAGQQAGKQAAKQAASTKFRLNMQRRPQMQPGPASYTPSPASAAAADVNSKQVLLLQQQQGRQRRQRRRRSSGGEGEGGSPEGSHEGQAPAPAPGMVLLSQLHGTAAADDGGAAAAHTPLHSPRPQPQVQSPQRVAPGPDARLAQQAVDLLDRLATPQVLGMVGPTQAAATGSSSPMLTPLAWLLREQGGGAGEEAAPGAAPCGAALQSPTAVLLAGLMHGGRAPAGDEQLPDAMSPEELEAMLERQDWSIEGLFGSLPSTPAPPKPAAGPVVSLPLAVSSPLPSSGASTQLPLCSTAAAAVAEAEVAAAAAATSAMLASPLVAVLLQGGAAAGCRAAVINSMRPPAAGSDQPFPTSHPGRQRQAQGTDGQQQRQQALQASALPPVPALQGLPGPADGSDAEAVAAGTSLTSPAGLKSPSLEEWLRCC</sequence>
<dbReference type="GeneID" id="17355143"/>
<feature type="region of interest" description="Disordered" evidence="1">
    <location>
        <begin position="640"/>
        <end position="715"/>
    </location>
</feature>
<feature type="compositionally biased region" description="Low complexity" evidence="1">
    <location>
        <begin position="106"/>
        <end position="126"/>
    </location>
</feature>
<dbReference type="EMBL" id="GL433844">
    <property type="protein sequence ID" value="EFN55513.1"/>
    <property type="molecule type" value="Genomic_DNA"/>
</dbReference>
<dbReference type="RefSeq" id="XP_005847615.1">
    <property type="nucleotide sequence ID" value="XM_005847553.1"/>
</dbReference>
<feature type="compositionally biased region" description="Basic residues" evidence="1">
    <location>
        <begin position="358"/>
        <end position="367"/>
    </location>
</feature>
<feature type="region of interest" description="Disordered" evidence="1">
    <location>
        <begin position="233"/>
        <end position="390"/>
    </location>
</feature>
<feature type="region of interest" description="Disordered" evidence="1">
    <location>
        <begin position="405"/>
        <end position="435"/>
    </location>
</feature>
<protein>
    <submittedName>
        <fullName evidence="2">Uncharacterized protein</fullName>
    </submittedName>
</protein>
<accession>E1ZEL0</accession>
<name>E1ZEL0_CHLVA</name>
<dbReference type="AlphaFoldDB" id="E1ZEL0"/>
<feature type="compositionally biased region" description="Pro residues" evidence="1">
    <location>
        <begin position="76"/>
        <end position="89"/>
    </location>
</feature>
<evidence type="ECO:0000313" key="2">
    <source>
        <dbReference type="EMBL" id="EFN55513.1"/>
    </source>
</evidence>